<evidence type="ECO:0000256" key="6">
    <source>
        <dbReference type="SAM" id="MobiDB-lite"/>
    </source>
</evidence>
<keyword evidence="9" id="KW-1185">Reference proteome</keyword>
<dbReference type="GO" id="GO:1990904">
    <property type="term" value="C:ribonucleoprotein complex"/>
    <property type="evidence" value="ECO:0007669"/>
    <property type="project" value="UniProtKB-KW"/>
</dbReference>
<evidence type="ECO:0000313" key="9">
    <source>
        <dbReference type="Proteomes" id="UP000007879"/>
    </source>
</evidence>
<evidence type="ECO:0000259" key="7">
    <source>
        <dbReference type="Pfam" id="PF01281"/>
    </source>
</evidence>
<organism evidence="8 9">
    <name type="scientific">Amphimedon queenslandica</name>
    <name type="common">Sponge</name>
    <dbReference type="NCBI Taxonomy" id="400682"/>
    <lineage>
        <taxon>Eukaryota</taxon>
        <taxon>Metazoa</taxon>
        <taxon>Porifera</taxon>
        <taxon>Demospongiae</taxon>
        <taxon>Heteroscleromorpha</taxon>
        <taxon>Haplosclerida</taxon>
        <taxon>Niphatidae</taxon>
        <taxon>Amphimedon</taxon>
    </lineage>
</organism>
<dbReference type="GO" id="GO:0005840">
    <property type="term" value="C:ribosome"/>
    <property type="evidence" value="ECO:0007669"/>
    <property type="project" value="UniProtKB-KW"/>
</dbReference>
<reference evidence="9" key="1">
    <citation type="journal article" date="2010" name="Nature">
        <title>The Amphimedon queenslandica genome and the evolution of animal complexity.</title>
        <authorList>
            <person name="Srivastava M."/>
            <person name="Simakov O."/>
            <person name="Chapman J."/>
            <person name="Fahey B."/>
            <person name="Gauthier M.E."/>
            <person name="Mitros T."/>
            <person name="Richards G.S."/>
            <person name="Conaco C."/>
            <person name="Dacre M."/>
            <person name="Hellsten U."/>
            <person name="Larroux C."/>
            <person name="Putnam N.H."/>
            <person name="Stanke M."/>
            <person name="Adamska M."/>
            <person name="Darling A."/>
            <person name="Degnan S.M."/>
            <person name="Oakley T.H."/>
            <person name="Plachetzki D.C."/>
            <person name="Zhai Y."/>
            <person name="Adamski M."/>
            <person name="Calcino A."/>
            <person name="Cummins S.F."/>
            <person name="Goodstein D.M."/>
            <person name="Harris C."/>
            <person name="Jackson D.J."/>
            <person name="Leys S.P."/>
            <person name="Shu S."/>
            <person name="Woodcroft B.J."/>
            <person name="Vervoort M."/>
            <person name="Kosik K.S."/>
            <person name="Manning G."/>
            <person name="Degnan B.M."/>
            <person name="Rokhsar D.S."/>
        </authorList>
    </citation>
    <scope>NUCLEOTIDE SEQUENCE [LARGE SCALE GENOMIC DNA]</scope>
</reference>
<accession>A0AAN0IPW1</accession>
<dbReference type="SUPFAM" id="SSF55658">
    <property type="entry name" value="L9 N-domain-like"/>
    <property type="match status" value="1"/>
</dbReference>
<proteinExistence type="inferred from homology"/>
<dbReference type="GO" id="GO:0006412">
    <property type="term" value="P:translation"/>
    <property type="evidence" value="ECO:0007669"/>
    <property type="project" value="InterPro"/>
</dbReference>
<evidence type="ECO:0000256" key="3">
    <source>
        <dbReference type="ARBA" id="ARBA00023274"/>
    </source>
</evidence>
<comment type="similarity">
    <text evidence="1">Belongs to the bacterial ribosomal protein bL9 family.</text>
</comment>
<dbReference type="InterPro" id="IPR036935">
    <property type="entry name" value="Ribosomal_bL9_N_sf"/>
</dbReference>
<dbReference type="Proteomes" id="UP000007879">
    <property type="component" value="Unassembled WGS sequence"/>
</dbReference>
<feature type="domain" description="Ribosomal protein L9" evidence="7">
    <location>
        <begin position="48"/>
        <end position="93"/>
    </location>
</feature>
<dbReference type="GeneID" id="105314146"/>
<evidence type="ECO:0000256" key="4">
    <source>
        <dbReference type="ARBA" id="ARBA00035194"/>
    </source>
</evidence>
<evidence type="ECO:0000256" key="5">
    <source>
        <dbReference type="ARBA" id="ARBA00035381"/>
    </source>
</evidence>
<evidence type="ECO:0000256" key="2">
    <source>
        <dbReference type="ARBA" id="ARBA00022980"/>
    </source>
</evidence>
<sequence length="216" mass="24764">MSLNNFTLSFSSHLRRGRLILGLPTVRDYGKKQASKPWKQEPNRKVRMTLILTENVENLGVRGDVVQVKRGYGRNVLLPEGKAVYSHHENCKLFGIGDIKEEIEKMKDAGGFKIQNTIRKMLEKDLVFKRYRTGGKWSIREMEISTALLKKYHMHVPLDCINMNKPITDYGQTTVTVRLSEGDDKVGPEVVKLPVTVSPKERPQKKKEEKEQNAET</sequence>
<dbReference type="KEGG" id="aqu:105314146"/>
<dbReference type="Pfam" id="PF01281">
    <property type="entry name" value="Ribosomal_L9_N"/>
    <property type="match status" value="1"/>
</dbReference>
<evidence type="ECO:0000256" key="1">
    <source>
        <dbReference type="ARBA" id="ARBA00010605"/>
    </source>
</evidence>
<dbReference type="InterPro" id="IPR020070">
    <property type="entry name" value="Ribosomal_bL9_N"/>
</dbReference>
<evidence type="ECO:0000313" key="8">
    <source>
        <dbReference type="EnsemblMetazoa" id="XP_011406437.1"/>
    </source>
</evidence>
<dbReference type="Gene3D" id="3.40.5.10">
    <property type="entry name" value="Ribosomal protein L9, N-terminal domain"/>
    <property type="match status" value="1"/>
</dbReference>
<dbReference type="InterPro" id="IPR000244">
    <property type="entry name" value="Ribosomal_bL9"/>
</dbReference>
<feature type="region of interest" description="Disordered" evidence="6">
    <location>
        <begin position="194"/>
        <end position="216"/>
    </location>
</feature>
<dbReference type="PANTHER" id="PTHR21368">
    <property type="entry name" value="50S RIBOSOMAL PROTEIN L9"/>
    <property type="match status" value="1"/>
</dbReference>
<reference evidence="8" key="2">
    <citation type="submission" date="2024-06" db="UniProtKB">
        <authorList>
            <consortium name="EnsemblMetazoa"/>
        </authorList>
    </citation>
    <scope>IDENTIFICATION</scope>
</reference>
<name>A0AAN0IPW1_AMPQE</name>
<feature type="compositionally biased region" description="Basic and acidic residues" evidence="6">
    <location>
        <begin position="199"/>
        <end position="216"/>
    </location>
</feature>
<protein>
    <recommendedName>
        <fullName evidence="4">Large ribosomal subunit protein bL9m</fullName>
    </recommendedName>
    <alternativeName>
        <fullName evidence="5">39S ribosomal protein L9, mitochondrial</fullName>
    </alternativeName>
</protein>
<keyword evidence="2" id="KW-0689">Ribosomal protein</keyword>
<dbReference type="GO" id="GO:0003735">
    <property type="term" value="F:structural constituent of ribosome"/>
    <property type="evidence" value="ECO:0007669"/>
    <property type="project" value="InterPro"/>
</dbReference>
<keyword evidence="3" id="KW-0687">Ribonucleoprotein</keyword>
<dbReference type="RefSeq" id="XP_011406437.1">
    <property type="nucleotide sequence ID" value="XM_011408135.2"/>
</dbReference>
<dbReference type="AlphaFoldDB" id="A0AAN0IPW1"/>
<dbReference type="InterPro" id="IPR009027">
    <property type="entry name" value="Ribosomal_bL9/RNase_H1_N"/>
</dbReference>
<dbReference type="EnsemblMetazoa" id="XM_011408135.2">
    <property type="protein sequence ID" value="XP_011406437.1"/>
    <property type="gene ID" value="LOC105314146"/>
</dbReference>